<evidence type="ECO:0000313" key="4">
    <source>
        <dbReference type="Proteomes" id="UP000799440"/>
    </source>
</evidence>
<feature type="transmembrane region" description="Helical" evidence="2">
    <location>
        <begin position="226"/>
        <end position="259"/>
    </location>
</feature>
<dbReference type="OrthoDB" id="436496at2759"/>
<keyword evidence="2" id="KW-0812">Transmembrane</keyword>
<dbReference type="PANTHER" id="PTHR36424">
    <property type="entry name" value="PHEROMONE-REGULATED MEMBRANE PROTEIN 6"/>
    <property type="match status" value="1"/>
</dbReference>
<feature type="transmembrane region" description="Helical" evidence="2">
    <location>
        <begin position="38"/>
        <end position="59"/>
    </location>
</feature>
<feature type="transmembrane region" description="Helical" evidence="2">
    <location>
        <begin position="79"/>
        <end position="100"/>
    </location>
</feature>
<feature type="region of interest" description="Disordered" evidence="1">
    <location>
        <begin position="286"/>
        <end position="652"/>
    </location>
</feature>
<organism evidence="3 4">
    <name type="scientific">Sporormia fimetaria CBS 119925</name>
    <dbReference type="NCBI Taxonomy" id="1340428"/>
    <lineage>
        <taxon>Eukaryota</taxon>
        <taxon>Fungi</taxon>
        <taxon>Dikarya</taxon>
        <taxon>Ascomycota</taxon>
        <taxon>Pezizomycotina</taxon>
        <taxon>Dothideomycetes</taxon>
        <taxon>Pleosporomycetidae</taxon>
        <taxon>Pleosporales</taxon>
        <taxon>Sporormiaceae</taxon>
        <taxon>Sporormia</taxon>
    </lineage>
</organism>
<evidence type="ECO:0008006" key="5">
    <source>
        <dbReference type="Google" id="ProtNLM"/>
    </source>
</evidence>
<dbReference type="GO" id="GO:0005886">
    <property type="term" value="C:plasma membrane"/>
    <property type="evidence" value="ECO:0007669"/>
    <property type="project" value="InterPro"/>
</dbReference>
<feature type="compositionally biased region" description="Polar residues" evidence="1">
    <location>
        <begin position="585"/>
        <end position="595"/>
    </location>
</feature>
<protein>
    <recommendedName>
        <fullName evidence="5">Pheromone-regulated membrane protein</fullName>
    </recommendedName>
</protein>
<evidence type="ECO:0000256" key="1">
    <source>
        <dbReference type="SAM" id="MobiDB-lite"/>
    </source>
</evidence>
<dbReference type="EMBL" id="MU006583">
    <property type="protein sequence ID" value="KAF2745360.1"/>
    <property type="molecule type" value="Genomic_DNA"/>
</dbReference>
<evidence type="ECO:0000256" key="2">
    <source>
        <dbReference type="SAM" id="Phobius"/>
    </source>
</evidence>
<dbReference type="PANTHER" id="PTHR36424:SF1">
    <property type="entry name" value="LOW AFFINITY K(+) TRANSPORTER 1-RELATED"/>
    <property type="match status" value="1"/>
</dbReference>
<proteinExistence type="predicted"/>
<keyword evidence="2" id="KW-1133">Transmembrane helix</keyword>
<reference evidence="3" key="1">
    <citation type="journal article" date="2020" name="Stud. Mycol.">
        <title>101 Dothideomycetes genomes: a test case for predicting lifestyles and emergence of pathogens.</title>
        <authorList>
            <person name="Haridas S."/>
            <person name="Albert R."/>
            <person name="Binder M."/>
            <person name="Bloem J."/>
            <person name="Labutti K."/>
            <person name="Salamov A."/>
            <person name="Andreopoulos B."/>
            <person name="Baker S."/>
            <person name="Barry K."/>
            <person name="Bills G."/>
            <person name="Bluhm B."/>
            <person name="Cannon C."/>
            <person name="Castanera R."/>
            <person name="Culley D."/>
            <person name="Daum C."/>
            <person name="Ezra D."/>
            <person name="Gonzalez J."/>
            <person name="Henrissat B."/>
            <person name="Kuo A."/>
            <person name="Liang C."/>
            <person name="Lipzen A."/>
            <person name="Lutzoni F."/>
            <person name="Magnuson J."/>
            <person name="Mondo S."/>
            <person name="Nolan M."/>
            <person name="Ohm R."/>
            <person name="Pangilinan J."/>
            <person name="Park H.-J."/>
            <person name="Ramirez L."/>
            <person name="Alfaro M."/>
            <person name="Sun H."/>
            <person name="Tritt A."/>
            <person name="Yoshinaga Y."/>
            <person name="Zwiers L.-H."/>
            <person name="Turgeon B."/>
            <person name="Goodwin S."/>
            <person name="Spatafora J."/>
            <person name="Crous P."/>
            <person name="Grigoriev I."/>
        </authorList>
    </citation>
    <scope>NUCLEOTIDE SEQUENCE</scope>
    <source>
        <strain evidence="3">CBS 119925</strain>
    </source>
</reference>
<feature type="compositionally biased region" description="Polar residues" evidence="1">
    <location>
        <begin position="347"/>
        <end position="358"/>
    </location>
</feature>
<gene>
    <name evidence="3" type="ORF">M011DRAFT_479185</name>
</gene>
<feature type="compositionally biased region" description="Gly residues" evidence="1">
    <location>
        <begin position="633"/>
        <end position="652"/>
    </location>
</feature>
<dbReference type="Proteomes" id="UP000799440">
    <property type="component" value="Unassembled WGS sequence"/>
</dbReference>
<feature type="compositionally biased region" description="Polar residues" evidence="1">
    <location>
        <begin position="533"/>
        <end position="544"/>
    </location>
</feature>
<keyword evidence="4" id="KW-1185">Reference proteome</keyword>
<dbReference type="AlphaFoldDB" id="A0A6A6V780"/>
<keyword evidence="2" id="KW-0472">Membrane</keyword>
<dbReference type="GO" id="GO:0015079">
    <property type="term" value="F:potassium ion transmembrane transporter activity"/>
    <property type="evidence" value="ECO:0007669"/>
    <property type="project" value="InterPro"/>
</dbReference>
<sequence>MGCCGDREKALVVEESQKWDYLNLDDFKSRHCLTPLSYVWLWILVIVSIAVYAADAFTAVNLLAFNKWSGIKPVIPFDVAKWIFAVCIILSYVFLGYRWLRAFRVMRSGSVTECYLEPLAVIFQSVRVGGRSQGWRRFLVFAELTRSKKGVDYLALFTYFQFKGALLIILAQGPRMVINALTLWAVMQAELIPVGEHAAPKDRAPFVQFFMNIETMTKEGNTRETIIYFTMLFSLVIWVIAALSLLLSVIFYVFFLWHYIPSADGTLTKYCRRKIETRLERVVSKKVKQALEKENEKRRKDEARMAKKADEGPAHRAPTLPKLQTLDDDAASVTTTTTLPPYSALSRSDTMQTSTTGRTPIATPSLPSLSERPVPSRSDTTLTYESDSPLLNHPGGMGMSSPVPPMPPTNWHGDQSRGGSGRRPPMRQYTPLGQDRPYQQRGPLPPVDTSYPSGRNSPSAHIISPLSNDGRPYDMRSPMADPTFSPYDRNRRGGPSYEMSPVDVSPVGSYPQDPDYDTYAPPRIPNALRAGSHAQTSGVNSSRTSPPPSRVGTAPPNNPRAGIPAALQSAIQRREASQPLPPRGPSTTYQQQSATAPIRPPEWGHEESYRSNTTSPGAGGYRGDYDDGYQRGYQGGYQGSHQGGHQGGYHGY</sequence>
<name>A0A6A6V780_9PLEO</name>
<dbReference type="InterPro" id="IPR031606">
    <property type="entry name" value="Kch1/2"/>
</dbReference>
<feature type="compositionally biased region" description="Polar residues" evidence="1">
    <location>
        <begin position="450"/>
        <end position="459"/>
    </location>
</feature>
<feature type="compositionally biased region" description="Low complexity" evidence="1">
    <location>
        <begin position="331"/>
        <end position="346"/>
    </location>
</feature>
<feature type="compositionally biased region" description="Basic and acidic residues" evidence="1">
    <location>
        <begin position="286"/>
        <end position="314"/>
    </location>
</feature>
<evidence type="ECO:0000313" key="3">
    <source>
        <dbReference type="EMBL" id="KAF2745360.1"/>
    </source>
</evidence>
<accession>A0A6A6V780</accession>
<dbReference type="Pfam" id="PF16944">
    <property type="entry name" value="KCH"/>
    <property type="match status" value="1"/>
</dbReference>
<feature type="compositionally biased region" description="Polar residues" evidence="1">
    <location>
        <begin position="377"/>
        <end position="386"/>
    </location>
</feature>